<evidence type="ECO:0000313" key="3">
    <source>
        <dbReference type="EMBL" id="GEB51639.1"/>
    </source>
</evidence>
<feature type="domain" description="M23ase beta-sheet core" evidence="2">
    <location>
        <begin position="1"/>
        <end position="74"/>
    </location>
</feature>
<keyword evidence="4" id="KW-1185">Reference proteome</keyword>
<dbReference type="CDD" id="cd12797">
    <property type="entry name" value="M23_peptidase"/>
    <property type="match status" value="1"/>
</dbReference>
<dbReference type="EMBL" id="BJMM01000022">
    <property type="protein sequence ID" value="GEB51639.1"/>
    <property type="molecule type" value="Genomic_DNA"/>
</dbReference>
<dbReference type="Gene3D" id="2.70.70.10">
    <property type="entry name" value="Glucose Permease (Domain IIA)"/>
    <property type="match status" value="1"/>
</dbReference>
<accession>A0A4Y3R2W7</accession>
<feature type="compositionally biased region" description="Basic and acidic residues" evidence="1">
    <location>
        <begin position="73"/>
        <end position="84"/>
    </location>
</feature>
<protein>
    <recommendedName>
        <fullName evidence="2">M23ase beta-sheet core domain-containing protein</fullName>
    </recommendedName>
</protein>
<evidence type="ECO:0000259" key="2">
    <source>
        <dbReference type="Pfam" id="PF01551"/>
    </source>
</evidence>
<dbReference type="Pfam" id="PF01551">
    <property type="entry name" value="Peptidase_M23"/>
    <property type="match status" value="1"/>
</dbReference>
<name>A0A4Y3R2W7_STRCI</name>
<dbReference type="AlphaFoldDB" id="A0A4Y3R2W7"/>
<reference evidence="3 4" key="1">
    <citation type="submission" date="2019-06" db="EMBL/GenBank/DDBJ databases">
        <title>Whole genome shotgun sequence of Streptomyces cacaoi subsp. cacaoi NBRC 12748.</title>
        <authorList>
            <person name="Hosoyama A."/>
            <person name="Uohara A."/>
            <person name="Ohji S."/>
            <person name="Ichikawa N."/>
        </authorList>
    </citation>
    <scope>NUCLEOTIDE SEQUENCE [LARGE SCALE GENOMIC DNA]</scope>
    <source>
        <strain evidence="3 4">NBRC 12748</strain>
    </source>
</reference>
<dbReference type="Proteomes" id="UP000319210">
    <property type="component" value="Unassembled WGS sequence"/>
</dbReference>
<feature type="region of interest" description="Disordered" evidence="1">
    <location>
        <begin position="66"/>
        <end position="92"/>
    </location>
</feature>
<comment type="caution">
    <text evidence="3">The sequence shown here is derived from an EMBL/GenBank/DDBJ whole genome shotgun (WGS) entry which is preliminary data.</text>
</comment>
<proteinExistence type="predicted"/>
<dbReference type="InterPro" id="IPR011055">
    <property type="entry name" value="Dup_hybrid_motif"/>
</dbReference>
<dbReference type="InterPro" id="IPR016047">
    <property type="entry name" value="M23ase_b-sheet_dom"/>
</dbReference>
<evidence type="ECO:0000256" key="1">
    <source>
        <dbReference type="SAM" id="MobiDB-lite"/>
    </source>
</evidence>
<evidence type="ECO:0000313" key="4">
    <source>
        <dbReference type="Proteomes" id="UP000319210"/>
    </source>
</evidence>
<gene>
    <name evidence="3" type="ORF">SCA03_41900</name>
</gene>
<organism evidence="3 4">
    <name type="scientific">Streptomyces cacaoi</name>
    <dbReference type="NCBI Taxonomy" id="1898"/>
    <lineage>
        <taxon>Bacteria</taxon>
        <taxon>Bacillati</taxon>
        <taxon>Actinomycetota</taxon>
        <taxon>Actinomycetes</taxon>
        <taxon>Kitasatosporales</taxon>
        <taxon>Streptomycetaceae</taxon>
        <taxon>Streptomyces</taxon>
    </lineage>
</organism>
<dbReference type="SUPFAM" id="SSF51261">
    <property type="entry name" value="Duplicated hybrid motif"/>
    <property type="match status" value="1"/>
</dbReference>
<sequence length="213" mass="22887">MDLAAAPGEPVRAVAAGTVSFAGKVAGTEVVSIELNATGKPPLRTAYQPVHPTVHKGDHVTAGQQVGTLAPDSESKPDTPDQRKDRPHQRKAVRRHCPAACLHWGLLRGRRYLDPLTLLPPGLLGYGPSRLLPVHGIPLPREGGPAHHTLIGAPRTAGDRQTSHTVMTTALLICAAGWAHRRLRRSTRSRDNTGRHRTGVARLRAAITLIRKA</sequence>